<dbReference type="Gene3D" id="3.30.930.10">
    <property type="entry name" value="Bira Bifunctional Protein, Domain 2"/>
    <property type="match status" value="1"/>
</dbReference>
<dbReference type="GO" id="GO:0004828">
    <property type="term" value="F:serine-tRNA ligase activity"/>
    <property type="evidence" value="ECO:0007669"/>
    <property type="project" value="InterPro"/>
</dbReference>
<proteinExistence type="predicted"/>
<keyword evidence="2" id="KW-0812">Transmembrane</keyword>
<dbReference type="HOGENOM" id="CLU_759176_0_0_1"/>
<keyword evidence="4" id="KW-1185">Reference proteome</keyword>
<dbReference type="CTD" id="8576113"/>
<reference evidence="3 4" key="2">
    <citation type="journal article" date="2011" name="PLoS Genet.">
        <title>Caenorhabditis briggsae recombinant inbred line genotypes reveal inter-strain incompatibility and the evolution of recombination.</title>
        <authorList>
            <person name="Ross J.A."/>
            <person name="Koboldt D.C."/>
            <person name="Staisch J.E."/>
            <person name="Chamberlin H.M."/>
            <person name="Gupta B.P."/>
            <person name="Miller R.D."/>
            <person name="Baird S.E."/>
            <person name="Haag E.S."/>
        </authorList>
    </citation>
    <scope>NUCLEOTIDE SEQUENCE [LARGE SCALE GENOMIC DNA]</scope>
    <source>
        <strain evidence="3 4">AF16</strain>
    </source>
</reference>
<reference evidence="3 4" key="1">
    <citation type="journal article" date="2003" name="PLoS Biol.">
        <title>The genome sequence of Caenorhabditis briggsae: a platform for comparative genomics.</title>
        <authorList>
            <person name="Stein L.D."/>
            <person name="Bao Z."/>
            <person name="Blasiar D."/>
            <person name="Blumenthal T."/>
            <person name="Brent M.R."/>
            <person name="Chen N."/>
            <person name="Chinwalla A."/>
            <person name="Clarke L."/>
            <person name="Clee C."/>
            <person name="Coghlan A."/>
            <person name="Coulson A."/>
            <person name="D'Eustachio P."/>
            <person name="Fitch D.H."/>
            <person name="Fulton L.A."/>
            <person name="Fulton R.E."/>
            <person name="Griffiths-Jones S."/>
            <person name="Harris T.W."/>
            <person name="Hillier L.W."/>
            <person name="Kamath R."/>
            <person name="Kuwabara P.E."/>
            <person name="Mardis E.R."/>
            <person name="Marra M.A."/>
            <person name="Miner T.L."/>
            <person name="Minx P."/>
            <person name="Mullikin J.C."/>
            <person name="Plumb R.W."/>
            <person name="Rogers J."/>
            <person name="Schein J.E."/>
            <person name="Sohrmann M."/>
            <person name="Spieth J."/>
            <person name="Stajich J.E."/>
            <person name="Wei C."/>
            <person name="Willey D."/>
            <person name="Wilson R.K."/>
            <person name="Durbin R."/>
            <person name="Waterston R.H."/>
        </authorList>
    </citation>
    <scope>NUCLEOTIDE SEQUENCE [LARGE SCALE GENOMIC DNA]</scope>
    <source>
        <strain evidence="3 4">AF16</strain>
    </source>
</reference>
<dbReference type="eggNOG" id="KOG2509">
    <property type="taxonomic scope" value="Eukaryota"/>
</dbReference>
<evidence type="ECO:0000256" key="2">
    <source>
        <dbReference type="SAM" id="Phobius"/>
    </source>
</evidence>
<dbReference type="Proteomes" id="UP000008549">
    <property type="component" value="Unassembled WGS sequence"/>
</dbReference>
<name>A8WR41_CAEBR</name>
<feature type="transmembrane region" description="Helical" evidence="2">
    <location>
        <begin position="221"/>
        <end position="242"/>
    </location>
</feature>
<dbReference type="SUPFAM" id="SSF55681">
    <property type="entry name" value="Class II aaRS and biotin synthetases"/>
    <property type="match status" value="1"/>
</dbReference>
<accession>A8WR41</accession>
<dbReference type="GO" id="GO:0005524">
    <property type="term" value="F:ATP binding"/>
    <property type="evidence" value="ECO:0007669"/>
    <property type="project" value="InterPro"/>
</dbReference>
<feature type="compositionally biased region" description="Polar residues" evidence="1">
    <location>
        <begin position="154"/>
        <end position="166"/>
    </location>
</feature>
<organism evidence="3 4">
    <name type="scientific">Caenorhabditis briggsae</name>
    <dbReference type="NCBI Taxonomy" id="6238"/>
    <lineage>
        <taxon>Eukaryota</taxon>
        <taxon>Metazoa</taxon>
        <taxon>Ecdysozoa</taxon>
        <taxon>Nematoda</taxon>
        <taxon>Chromadorea</taxon>
        <taxon>Rhabditida</taxon>
        <taxon>Rhabditina</taxon>
        <taxon>Rhabditomorpha</taxon>
        <taxon>Rhabditoidea</taxon>
        <taxon>Rhabditidae</taxon>
        <taxon>Peloderinae</taxon>
        <taxon>Caenorhabditis</taxon>
    </lineage>
</organism>
<keyword evidence="2" id="KW-0472">Membrane</keyword>
<dbReference type="STRING" id="6238.A8WR41"/>
<dbReference type="EMBL" id="HE601298">
    <property type="protein sequence ID" value="CAP22949.2"/>
    <property type="molecule type" value="Genomic_DNA"/>
</dbReference>
<sequence length="365" mass="41054">MCLNCHLELCIFRQLEMPSEELGMPSEERLLLKNSISKHAWQETGEVSSASNCTDFQARRLGIKYKTADGTTKYVHTCNGTALPSTRTLISVLETFQNVSVLKVGRHEKNNVVEIPFKYAPRGVELVERKQLPDCEGDSCTQSDIRRQKRNWRASGSPSEENSNVAAHIGSSRQNLSLKYQPTGMITSSIRVLLIRSSLIIKCSIPIKFSSNERKNDNRSGVSLIGILIFTVLVGLLLVYACRVDMKHWRKSIDARVQLEYPNASLAEYQLPQLHRAQENPGTPLEAETTQIERSQDEKTLRIVRAMYNASNRDVPESVQKSIQSKSSRLAGPQKTVTTTTMQTISEKDNEQELPEKISTKSSEK</sequence>
<feature type="compositionally biased region" description="Polar residues" evidence="1">
    <location>
        <begin position="319"/>
        <end position="328"/>
    </location>
</feature>
<dbReference type="PANTHER" id="PTHR11778">
    <property type="entry name" value="SERYL-TRNA SYNTHETASE"/>
    <property type="match status" value="1"/>
</dbReference>
<protein>
    <submittedName>
        <fullName evidence="3">Protein CBG01672</fullName>
    </submittedName>
</protein>
<feature type="region of interest" description="Disordered" evidence="1">
    <location>
        <begin position="136"/>
        <end position="166"/>
    </location>
</feature>
<feature type="region of interest" description="Disordered" evidence="1">
    <location>
        <begin position="313"/>
        <end position="365"/>
    </location>
</feature>
<evidence type="ECO:0000313" key="4">
    <source>
        <dbReference type="Proteomes" id="UP000008549"/>
    </source>
</evidence>
<dbReference type="InterPro" id="IPR002317">
    <property type="entry name" value="Ser-tRNA-ligase_type_1"/>
</dbReference>
<keyword evidence="2" id="KW-1133">Transmembrane helix</keyword>
<gene>
    <name evidence="3" type="ORF">CBG01672</name>
    <name evidence="3" type="ORF">CBG_01672</name>
</gene>
<evidence type="ECO:0000313" key="3">
    <source>
        <dbReference type="EMBL" id="CAP22949.2"/>
    </source>
</evidence>
<dbReference type="AlphaFoldDB" id="A8WR41"/>
<evidence type="ECO:0000256" key="1">
    <source>
        <dbReference type="SAM" id="MobiDB-lite"/>
    </source>
</evidence>
<dbReference type="GeneID" id="8576113"/>
<dbReference type="KEGG" id="cbr:CBG_01672"/>
<dbReference type="RefSeq" id="XP_045091917.1">
    <property type="nucleotide sequence ID" value="XM_045235871.1"/>
</dbReference>
<feature type="compositionally biased region" description="Basic and acidic residues" evidence="1">
    <location>
        <begin position="346"/>
        <end position="365"/>
    </location>
</feature>
<dbReference type="InterPro" id="IPR045864">
    <property type="entry name" value="aa-tRNA-synth_II/BPL/LPL"/>
</dbReference>
<dbReference type="InParanoid" id="A8WR41"/>
<dbReference type="GO" id="GO:0006434">
    <property type="term" value="P:seryl-tRNA aminoacylation"/>
    <property type="evidence" value="ECO:0007669"/>
    <property type="project" value="InterPro"/>
</dbReference>